<dbReference type="AlphaFoldDB" id="A0A506U8C2"/>
<dbReference type="SUPFAM" id="SSF52833">
    <property type="entry name" value="Thioredoxin-like"/>
    <property type="match status" value="1"/>
</dbReference>
<dbReference type="Gene3D" id="1.20.1050.10">
    <property type="match status" value="1"/>
</dbReference>
<dbReference type="CDD" id="cd03202">
    <property type="entry name" value="GST_C_etherase_LigE"/>
    <property type="match status" value="1"/>
</dbReference>
<dbReference type="PROSITE" id="PS50404">
    <property type="entry name" value="GST_NTER"/>
    <property type="match status" value="1"/>
</dbReference>
<dbReference type="EMBL" id="VHLG01000008">
    <property type="protein sequence ID" value="TPW29738.1"/>
    <property type="molecule type" value="Genomic_DNA"/>
</dbReference>
<dbReference type="Proteomes" id="UP000318801">
    <property type="component" value="Unassembled WGS sequence"/>
</dbReference>
<dbReference type="Gene3D" id="3.40.30.10">
    <property type="entry name" value="Glutaredoxin"/>
    <property type="match status" value="1"/>
</dbReference>
<feature type="domain" description="GST N-terminal" evidence="1">
    <location>
        <begin position="8"/>
        <end position="84"/>
    </location>
</feature>
<evidence type="ECO:0000259" key="2">
    <source>
        <dbReference type="PROSITE" id="PS50405"/>
    </source>
</evidence>
<proteinExistence type="predicted"/>
<keyword evidence="3" id="KW-0808">Transferase</keyword>
<accession>A0A506U8C2</accession>
<dbReference type="PANTHER" id="PTHR44051:SF8">
    <property type="entry name" value="GLUTATHIONE S-TRANSFERASE GSTA"/>
    <property type="match status" value="1"/>
</dbReference>
<keyword evidence="4" id="KW-1185">Reference proteome</keyword>
<gene>
    <name evidence="3" type="ORF">FJU08_13085</name>
</gene>
<evidence type="ECO:0000259" key="1">
    <source>
        <dbReference type="PROSITE" id="PS50404"/>
    </source>
</evidence>
<comment type="caution">
    <text evidence="3">The sequence shown here is derived from an EMBL/GenBank/DDBJ whole genome shotgun (WGS) entry which is preliminary data.</text>
</comment>
<dbReference type="CDD" id="cd03038">
    <property type="entry name" value="GST_N_etherase_LigE"/>
    <property type="match status" value="1"/>
</dbReference>
<feature type="domain" description="GST C-terminal" evidence="2">
    <location>
        <begin position="105"/>
        <end position="221"/>
    </location>
</feature>
<reference evidence="3 4" key="1">
    <citation type="submission" date="2019-06" db="EMBL/GenBank/DDBJ databases">
        <authorList>
            <person name="Li M."/>
        </authorList>
    </citation>
    <scope>NUCLEOTIDE SEQUENCE [LARGE SCALE GENOMIC DNA]</scope>
    <source>
        <strain evidence="3 4">BGMRC2036</strain>
    </source>
</reference>
<evidence type="ECO:0000313" key="3">
    <source>
        <dbReference type="EMBL" id="TPW29738.1"/>
    </source>
</evidence>
<dbReference type="InterPro" id="IPR036249">
    <property type="entry name" value="Thioredoxin-like_sf"/>
</dbReference>
<dbReference type="InterPro" id="IPR010987">
    <property type="entry name" value="Glutathione-S-Trfase_C-like"/>
</dbReference>
<name>A0A506U8C2_9HYPH</name>
<dbReference type="Pfam" id="PF22041">
    <property type="entry name" value="GST_C_7"/>
    <property type="match status" value="1"/>
</dbReference>
<dbReference type="InterPro" id="IPR004045">
    <property type="entry name" value="Glutathione_S-Trfase_N"/>
</dbReference>
<dbReference type="Pfam" id="PF13417">
    <property type="entry name" value="GST_N_3"/>
    <property type="match status" value="1"/>
</dbReference>
<organism evidence="3 4">
    <name type="scientific">Martelella alba</name>
    <dbReference type="NCBI Taxonomy" id="2590451"/>
    <lineage>
        <taxon>Bacteria</taxon>
        <taxon>Pseudomonadati</taxon>
        <taxon>Pseudomonadota</taxon>
        <taxon>Alphaproteobacteria</taxon>
        <taxon>Hyphomicrobiales</taxon>
        <taxon>Aurantimonadaceae</taxon>
        <taxon>Martelella</taxon>
    </lineage>
</organism>
<dbReference type="PROSITE" id="PS50405">
    <property type="entry name" value="GST_CTER"/>
    <property type="match status" value="1"/>
</dbReference>
<dbReference type="GO" id="GO:0016740">
    <property type="term" value="F:transferase activity"/>
    <property type="evidence" value="ECO:0007669"/>
    <property type="project" value="UniProtKB-KW"/>
</dbReference>
<sequence>MTRVLYTLCGADSAVPFSPHCWKVVMALRHKGLEFEEKPTAFTEIPKLENGFSKTVPILLDGDKLVSDSFAIALYLEQAYPDAPSLFKGEGGMAMARFVEAWSQTTLHPAVTRMAVKDIHDMLGPVDQSYFRESREKMLGMTLEEVATGREAEAEQFGRKLQPLRQMLKSQPFIGGASPLFADYIVFGALRWLSMTAKIAVMEPNDPVTAWYERCIEVAGV</sequence>
<dbReference type="RefSeq" id="WP_141149461.1">
    <property type="nucleotide sequence ID" value="NZ_VHLG01000008.1"/>
</dbReference>
<dbReference type="InterPro" id="IPR054416">
    <property type="entry name" value="GST_UstS-like_C"/>
</dbReference>
<protein>
    <submittedName>
        <fullName evidence="3">Glutathione S-transferase family protein</fullName>
    </submittedName>
</protein>
<dbReference type="OrthoDB" id="508035at2"/>
<dbReference type="SUPFAM" id="SSF47616">
    <property type="entry name" value="GST C-terminal domain-like"/>
    <property type="match status" value="1"/>
</dbReference>
<evidence type="ECO:0000313" key="4">
    <source>
        <dbReference type="Proteomes" id="UP000318801"/>
    </source>
</evidence>
<dbReference type="PANTHER" id="PTHR44051">
    <property type="entry name" value="GLUTATHIONE S-TRANSFERASE-RELATED"/>
    <property type="match status" value="1"/>
</dbReference>
<dbReference type="InterPro" id="IPR036282">
    <property type="entry name" value="Glutathione-S-Trfase_C_sf"/>
</dbReference>